<gene>
    <name evidence="4" type="ORF">C447_09642</name>
</gene>
<evidence type="ECO:0000313" key="5">
    <source>
        <dbReference type="Proteomes" id="UP000011566"/>
    </source>
</evidence>
<dbReference type="Gene3D" id="3.40.50.1970">
    <property type="match status" value="1"/>
</dbReference>
<name>M0M1D1_9EURY</name>
<feature type="domain" description="Fe-containing alcohol dehydrogenase-like C-terminal" evidence="3">
    <location>
        <begin position="216"/>
        <end position="394"/>
    </location>
</feature>
<dbReference type="AlphaFoldDB" id="M0M1D1"/>
<accession>M0M1D1</accession>
<dbReference type="RefSeq" id="WP_007693302.1">
    <property type="nucleotide sequence ID" value="NZ_AJRK01000391.1"/>
</dbReference>
<dbReference type="InterPro" id="IPR039697">
    <property type="entry name" value="Alcohol_dehydrogenase_Fe"/>
</dbReference>
<dbReference type="Pfam" id="PF25137">
    <property type="entry name" value="ADH_Fe_C"/>
    <property type="match status" value="1"/>
</dbReference>
<dbReference type="Gene3D" id="1.20.1090.10">
    <property type="entry name" value="Dehydroquinate synthase-like - alpha domain"/>
    <property type="match status" value="1"/>
</dbReference>
<dbReference type="CDD" id="cd14866">
    <property type="entry name" value="Fe-ADH-like"/>
    <property type="match status" value="1"/>
</dbReference>
<dbReference type="GO" id="GO:0046872">
    <property type="term" value="F:metal ion binding"/>
    <property type="evidence" value="ECO:0007669"/>
    <property type="project" value="InterPro"/>
</dbReference>
<evidence type="ECO:0000259" key="3">
    <source>
        <dbReference type="Pfam" id="PF25137"/>
    </source>
</evidence>
<dbReference type="EMBL" id="AOMB01000030">
    <property type="protein sequence ID" value="EMA38409.1"/>
    <property type="molecule type" value="Genomic_DNA"/>
</dbReference>
<evidence type="ECO:0000256" key="1">
    <source>
        <dbReference type="ARBA" id="ARBA00023002"/>
    </source>
</evidence>
<dbReference type="PANTHER" id="PTHR11496:SF83">
    <property type="entry name" value="HYDROXYACID-OXOACID TRANSHYDROGENASE, MITOCHONDRIAL"/>
    <property type="match status" value="1"/>
</dbReference>
<dbReference type="Pfam" id="PF00465">
    <property type="entry name" value="Fe-ADH"/>
    <property type="match status" value="1"/>
</dbReference>
<dbReference type="GO" id="GO:0004022">
    <property type="term" value="F:alcohol dehydrogenase (NAD+) activity"/>
    <property type="evidence" value="ECO:0007669"/>
    <property type="project" value="TreeGrafter"/>
</dbReference>
<dbReference type="InterPro" id="IPR001670">
    <property type="entry name" value="ADH_Fe/GldA"/>
</dbReference>
<evidence type="ECO:0000259" key="2">
    <source>
        <dbReference type="Pfam" id="PF00465"/>
    </source>
</evidence>
<dbReference type="PATRIC" id="fig|1132509.6.peg.2174"/>
<sequence length="394" mass="40880">MDPIEPFEYDNAAGRIAFGCGTAADLGYLVREAGGERALVVCGEHVGANRELMDPIEDGLGERYAGTFDGTTPDKSAAGAFDGVAAMDEHDADALVAVGGGSSIDLARAMRAIGAGERDADELREHAAETGRLSIPDGDLASLVAVPTTLAGADLSAGGSVTFDDEEDGDIVAGFSDPRLMPDALVYDPELFETTPEGVLFGSAMNGFDKGLELPYARHASPLTDATALRGLGLMAEALPDLPASDAMDAAVAGVVLVQYGQGNRGPGLLSVIHAFGHGLREEGVQQGIAHAVLAPPVLELLFSAVDGRRDALADALGVDGEDDDATAAAVVERVAEVRDSMDLPTELRDLDAVERDALPGVAEYIYDDATLDNGPEGFDPSVEDIEETLEDAW</sequence>
<proteinExistence type="predicted"/>
<keyword evidence="5" id="KW-1185">Reference proteome</keyword>
<protein>
    <submittedName>
        <fullName evidence="4">Alcohol dehydrogenase, class IV</fullName>
    </submittedName>
</protein>
<dbReference type="Proteomes" id="UP000011566">
    <property type="component" value="Unassembled WGS sequence"/>
</dbReference>
<feature type="domain" description="Alcohol dehydrogenase iron-type/glycerol dehydrogenase GldA" evidence="2">
    <location>
        <begin position="15"/>
        <end position="189"/>
    </location>
</feature>
<evidence type="ECO:0000313" key="4">
    <source>
        <dbReference type="EMBL" id="EMA38409.1"/>
    </source>
</evidence>
<dbReference type="PANTHER" id="PTHR11496">
    <property type="entry name" value="ALCOHOL DEHYDROGENASE"/>
    <property type="match status" value="1"/>
</dbReference>
<organism evidence="4 5">
    <name type="scientific">Halococcus hamelinensis 100A6</name>
    <dbReference type="NCBI Taxonomy" id="1132509"/>
    <lineage>
        <taxon>Archaea</taxon>
        <taxon>Methanobacteriati</taxon>
        <taxon>Methanobacteriota</taxon>
        <taxon>Stenosarchaea group</taxon>
        <taxon>Halobacteria</taxon>
        <taxon>Halobacteriales</taxon>
        <taxon>Halococcaceae</taxon>
        <taxon>Halococcus</taxon>
    </lineage>
</organism>
<reference evidence="4 5" key="1">
    <citation type="journal article" date="2014" name="PLoS Genet.">
        <title>Phylogenetically driven sequencing of extremely halophilic archaea reveals strategies for static and dynamic osmo-response.</title>
        <authorList>
            <person name="Becker E.A."/>
            <person name="Seitzer P.M."/>
            <person name="Tritt A."/>
            <person name="Larsen D."/>
            <person name="Krusor M."/>
            <person name="Yao A.I."/>
            <person name="Wu D."/>
            <person name="Madern D."/>
            <person name="Eisen J.A."/>
            <person name="Darling A.E."/>
            <person name="Facciotti M.T."/>
        </authorList>
    </citation>
    <scope>NUCLEOTIDE SEQUENCE [LARGE SCALE GENOMIC DNA]</scope>
    <source>
        <strain evidence="4 5">100A6</strain>
    </source>
</reference>
<keyword evidence="1" id="KW-0560">Oxidoreductase</keyword>
<dbReference type="InterPro" id="IPR056798">
    <property type="entry name" value="ADH_Fe_C"/>
</dbReference>
<dbReference type="eggNOG" id="arCOG00984">
    <property type="taxonomic scope" value="Archaea"/>
</dbReference>
<dbReference type="OrthoDB" id="57329at2157"/>
<comment type="caution">
    <text evidence="4">The sequence shown here is derived from an EMBL/GenBank/DDBJ whole genome shotgun (WGS) entry which is preliminary data.</text>
</comment>
<dbReference type="SUPFAM" id="SSF56796">
    <property type="entry name" value="Dehydroquinate synthase-like"/>
    <property type="match status" value="1"/>
</dbReference>